<protein>
    <submittedName>
        <fullName evidence="1">Uncharacterized protein</fullName>
    </submittedName>
</protein>
<dbReference type="AlphaFoldDB" id="A0A6A5H7V5"/>
<dbReference type="CTD" id="78775127"/>
<proteinExistence type="predicted"/>
<organism evidence="1 2">
    <name type="scientific">Caenorhabditis remanei</name>
    <name type="common">Caenorhabditis vulgaris</name>
    <dbReference type="NCBI Taxonomy" id="31234"/>
    <lineage>
        <taxon>Eukaryota</taxon>
        <taxon>Metazoa</taxon>
        <taxon>Ecdysozoa</taxon>
        <taxon>Nematoda</taxon>
        <taxon>Chromadorea</taxon>
        <taxon>Rhabditida</taxon>
        <taxon>Rhabditina</taxon>
        <taxon>Rhabditomorpha</taxon>
        <taxon>Rhabditoidea</taxon>
        <taxon>Rhabditidae</taxon>
        <taxon>Peloderinae</taxon>
        <taxon>Caenorhabditis</taxon>
    </lineage>
</organism>
<accession>A0A6A5H7V5</accession>
<comment type="caution">
    <text evidence="1">The sequence shown here is derived from an EMBL/GenBank/DDBJ whole genome shotgun (WGS) entry which is preliminary data.</text>
</comment>
<reference evidence="1 2" key="1">
    <citation type="submission" date="2019-12" db="EMBL/GenBank/DDBJ databases">
        <title>Chromosome-level assembly of the Caenorhabditis remanei genome.</title>
        <authorList>
            <person name="Teterina A.A."/>
            <person name="Willis J.H."/>
            <person name="Phillips P.C."/>
        </authorList>
    </citation>
    <scope>NUCLEOTIDE SEQUENCE [LARGE SCALE GENOMIC DNA]</scope>
    <source>
        <strain evidence="1 2">PX506</strain>
        <tissue evidence="1">Whole organism</tissue>
    </source>
</reference>
<dbReference type="KEGG" id="crq:GCK72_011211"/>
<dbReference type="RefSeq" id="XP_053587868.1">
    <property type="nucleotide sequence ID" value="XM_053728291.1"/>
</dbReference>
<dbReference type="Proteomes" id="UP000483820">
    <property type="component" value="Chromosome III"/>
</dbReference>
<sequence length="103" mass="11655">MEALETLIRDATQAFATFQNDISGRLAGPSMDKLDYQRPYRDNKIERIHSLESAGTDESDPQDTIEARLISTHRTATQYWLALVVLSLKLTDNEELLLLFSLG</sequence>
<name>A0A6A5H7V5_CAERE</name>
<gene>
    <name evidence="1" type="ORF">GCK72_011211</name>
</gene>
<evidence type="ECO:0000313" key="1">
    <source>
        <dbReference type="EMBL" id="KAF1762946.1"/>
    </source>
</evidence>
<evidence type="ECO:0000313" key="2">
    <source>
        <dbReference type="Proteomes" id="UP000483820"/>
    </source>
</evidence>
<dbReference type="EMBL" id="WUAV01000003">
    <property type="protein sequence ID" value="KAF1762946.1"/>
    <property type="molecule type" value="Genomic_DNA"/>
</dbReference>
<dbReference type="GeneID" id="78775127"/>